<dbReference type="RefSeq" id="WP_196203796.1">
    <property type="nucleotide sequence ID" value="NZ_JADPUN010000225.1"/>
</dbReference>
<evidence type="ECO:0000313" key="1">
    <source>
        <dbReference type="EMBL" id="MBF9132268.1"/>
    </source>
</evidence>
<organism evidence="1 2">
    <name type="scientific">Plantactinospora alkalitolerans</name>
    <dbReference type="NCBI Taxonomy" id="2789879"/>
    <lineage>
        <taxon>Bacteria</taxon>
        <taxon>Bacillati</taxon>
        <taxon>Actinomycetota</taxon>
        <taxon>Actinomycetes</taxon>
        <taxon>Micromonosporales</taxon>
        <taxon>Micromonosporaceae</taxon>
        <taxon>Plantactinospora</taxon>
    </lineage>
</organism>
<comment type="caution">
    <text evidence="1">The sequence shown here is derived from an EMBL/GenBank/DDBJ whole genome shotgun (WGS) entry which is preliminary data.</text>
</comment>
<dbReference type="EMBL" id="JADPUN010000225">
    <property type="protein sequence ID" value="MBF9132268.1"/>
    <property type="molecule type" value="Genomic_DNA"/>
</dbReference>
<dbReference type="Proteomes" id="UP000638560">
    <property type="component" value="Unassembled WGS sequence"/>
</dbReference>
<accession>A0ABS0H1D5</accession>
<sequence length="80" mass="9177">MAIRNPSAVDHTAVRPDWTCSCGALRWPCPDARTLLLRTTDPYRLSTRAGDWMREAARDLADVTPAELFERFLSWTRDRA</sequence>
<protein>
    <recommendedName>
        <fullName evidence="3">Flavin reductase</fullName>
    </recommendedName>
</protein>
<evidence type="ECO:0000313" key="2">
    <source>
        <dbReference type="Proteomes" id="UP000638560"/>
    </source>
</evidence>
<reference evidence="1 2" key="1">
    <citation type="submission" date="2020-11" db="EMBL/GenBank/DDBJ databases">
        <title>A novel isolate from a Black sea contaminated sediment with potential to produce alkanes: Plantactinospora alkalitolerans sp. nov.</title>
        <authorList>
            <person name="Carro L."/>
            <person name="Veyisoglu A."/>
            <person name="Guven K."/>
            <person name="Schumann P."/>
            <person name="Klenk H.-P."/>
            <person name="Sahin N."/>
        </authorList>
    </citation>
    <scope>NUCLEOTIDE SEQUENCE [LARGE SCALE GENOMIC DNA]</scope>
    <source>
        <strain evidence="1 2">S1510</strain>
    </source>
</reference>
<gene>
    <name evidence="1" type="ORF">I0C86_25450</name>
</gene>
<name>A0ABS0H1D5_9ACTN</name>
<proteinExistence type="predicted"/>
<evidence type="ECO:0008006" key="3">
    <source>
        <dbReference type="Google" id="ProtNLM"/>
    </source>
</evidence>
<keyword evidence="2" id="KW-1185">Reference proteome</keyword>